<dbReference type="EMBL" id="JBHSPA010000070">
    <property type="protein sequence ID" value="MFC5831847.1"/>
    <property type="molecule type" value="Genomic_DNA"/>
</dbReference>
<protein>
    <submittedName>
        <fullName evidence="2">TIGR02677 family protein</fullName>
    </submittedName>
</protein>
<gene>
    <name evidence="2" type="ORF">ACFPZ3_49045</name>
</gene>
<reference evidence="3" key="1">
    <citation type="journal article" date="2019" name="Int. J. Syst. Evol. Microbiol.">
        <title>The Global Catalogue of Microorganisms (GCM) 10K type strain sequencing project: providing services to taxonomists for standard genome sequencing and annotation.</title>
        <authorList>
            <consortium name="The Broad Institute Genomics Platform"/>
            <consortium name="The Broad Institute Genome Sequencing Center for Infectious Disease"/>
            <person name="Wu L."/>
            <person name="Ma J."/>
        </authorList>
    </citation>
    <scope>NUCLEOTIDE SEQUENCE [LARGE SCALE GENOMIC DNA]</scope>
    <source>
        <strain evidence="3">CCUG 53903</strain>
    </source>
</reference>
<dbReference type="RefSeq" id="WP_379521305.1">
    <property type="nucleotide sequence ID" value="NZ_JBHSPA010000070.1"/>
</dbReference>
<accession>A0ABW1D2Z7</accession>
<feature type="region of interest" description="Disordered" evidence="1">
    <location>
        <begin position="544"/>
        <end position="568"/>
    </location>
</feature>
<evidence type="ECO:0000313" key="3">
    <source>
        <dbReference type="Proteomes" id="UP001596058"/>
    </source>
</evidence>
<evidence type="ECO:0000256" key="1">
    <source>
        <dbReference type="SAM" id="MobiDB-lite"/>
    </source>
</evidence>
<organism evidence="2 3">
    <name type="scientific">Nonomuraea insulae</name>
    <dbReference type="NCBI Taxonomy" id="1616787"/>
    <lineage>
        <taxon>Bacteria</taxon>
        <taxon>Bacillati</taxon>
        <taxon>Actinomycetota</taxon>
        <taxon>Actinomycetes</taxon>
        <taxon>Streptosporangiales</taxon>
        <taxon>Streptosporangiaceae</taxon>
        <taxon>Nonomuraea</taxon>
    </lineage>
</organism>
<dbReference type="InterPro" id="IPR013493">
    <property type="entry name" value="CHP02677"/>
</dbReference>
<name>A0ABW1D2Z7_9ACTN</name>
<keyword evidence="3" id="KW-1185">Reference proteome</keyword>
<proteinExistence type="predicted"/>
<dbReference type="Proteomes" id="UP001596058">
    <property type="component" value="Unassembled WGS sequence"/>
</dbReference>
<dbReference type="NCBIfam" id="TIGR02677">
    <property type="entry name" value="TIGR02677 family protein"/>
    <property type="match status" value="2"/>
</dbReference>
<comment type="caution">
    <text evidence="2">The sequence shown here is derived from an EMBL/GenBank/DDBJ whole genome shotgun (WGS) entry which is preliminary data.</text>
</comment>
<evidence type="ECO:0000313" key="2">
    <source>
        <dbReference type="EMBL" id="MFC5831847.1"/>
    </source>
</evidence>
<dbReference type="Pfam" id="PF09660">
    <property type="entry name" value="DUF2397"/>
    <property type="match status" value="2"/>
</dbReference>
<sequence length="568" mass="61114">MAEPPRVPPEMFRFTTTERADLHTAVLYAFGEANERLETALTVEEVRERLRTVGWYAPVGEQELAGTLKQLAGWGLLDVIFNHAGSFATAEEYERKNLQYSLTKRGEAAFAGVQHAMAMLASAGALQTAVLDAIADRLGELEGLLRDPDPGRNRRIFSSLQELEGHLDGLRNNTKQFNGELQRLLRVEGTDLATFHEVKAATVAYLQEFVTNLEQRGDTIAAALRAVARHGVSVLHARALDGGDLPKVPGVDHATPWLAVRAARWEGLCSWFAPDEGFGDVSGAALDASASASTGVGRGAGAGAGGGAQPRVRQLHDVARRAIVSLLQVLDRITDSRRRSSSAAADFRTLARWFATAPAEDDAHRLWEAAFGLGSARHAHLGHTDAELIPAGVPWAEAEPVEVSALLRSRGRTERMGRTGKVRDVAALRAERRARAEKERAELEAAWAALATTGAMRLSQLGELDHDTFGRLLDLLGRALAERPDSTGFRRAVTSDGRVEIVLRAPDDGAVAVLRTPEGWFRGPDYLIDVRSLGEVLGTDLRSVSEGHGAAERSGGDGRDGDGRAAGA</sequence>